<feature type="transmembrane region" description="Helical" evidence="1">
    <location>
        <begin position="120"/>
        <end position="143"/>
    </location>
</feature>
<dbReference type="RefSeq" id="WP_134119267.1">
    <property type="nucleotide sequence ID" value="NZ_SODF01000001.1"/>
</dbReference>
<sequence>MQPYQPGDAATRPAVDVRRLWSGGLATALVAALVAVVGVVIARGILDIPVLAPEGSGTFGDATTGGLALAAAAAALVATALIHLLLLSTPRPFAFFDWIVGLVTVLAAAFPFSFDAELDAKVATAIINVLIGIAIGTLTSGAARRSLRRRG</sequence>
<keyword evidence="1" id="KW-0472">Membrane</keyword>
<gene>
    <name evidence="2" type="ORF">EV650_2955</name>
</gene>
<evidence type="ECO:0000256" key="1">
    <source>
        <dbReference type="SAM" id="Phobius"/>
    </source>
</evidence>
<dbReference type="EMBL" id="SODF01000001">
    <property type="protein sequence ID" value="TDW24092.1"/>
    <property type="molecule type" value="Genomic_DNA"/>
</dbReference>
<keyword evidence="3" id="KW-1185">Reference proteome</keyword>
<proteinExistence type="predicted"/>
<dbReference type="OrthoDB" id="4868427at2"/>
<feature type="transmembrane region" description="Helical" evidence="1">
    <location>
        <begin position="66"/>
        <end position="87"/>
    </location>
</feature>
<keyword evidence="1" id="KW-0812">Transmembrane</keyword>
<comment type="caution">
    <text evidence="2">The sequence shown here is derived from an EMBL/GenBank/DDBJ whole genome shotgun (WGS) entry which is preliminary data.</text>
</comment>
<feature type="transmembrane region" description="Helical" evidence="1">
    <location>
        <begin position="20"/>
        <end position="46"/>
    </location>
</feature>
<feature type="transmembrane region" description="Helical" evidence="1">
    <location>
        <begin position="94"/>
        <end position="114"/>
    </location>
</feature>
<dbReference type="Pfam" id="PF19545">
    <property type="entry name" value="DUF6069"/>
    <property type="match status" value="1"/>
</dbReference>
<protein>
    <submittedName>
        <fullName evidence="2">Uncharacterized protein</fullName>
    </submittedName>
</protein>
<accession>A0A4R8A120</accession>
<reference evidence="2 3" key="1">
    <citation type="submission" date="2019-03" db="EMBL/GenBank/DDBJ databases">
        <title>Genomic Encyclopedia of Type Strains, Phase III (KMG-III): the genomes of soil and plant-associated and newly described type strains.</title>
        <authorList>
            <person name="Whitman W."/>
        </authorList>
    </citation>
    <scope>NUCLEOTIDE SEQUENCE [LARGE SCALE GENOMIC DNA]</scope>
    <source>
        <strain evidence="2 3">VKM Ac-2570</strain>
    </source>
</reference>
<keyword evidence="1" id="KW-1133">Transmembrane helix</keyword>
<dbReference type="AlphaFoldDB" id="A0A4R8A120"/>
<evidence type="ECO:0000313" key="3">
    <source>
        <dbReference type="Proteomes" id="UP000295447"/>
    </source>
</evidence>
<evidence type="ECO:0000313" key="2">
    <source>
        <dbReference type="EMBL" id="TDW24092.1"/>
    </source>
</evidence>
<dbReference type="InterPro" id="IPR045713">
    <property type="entry name" value="DUF6069"/>
</dbReference>
<organism evidence="2 3">
    <name type="scientific">Kribbella kalugense</name>
    <dbReference type="NCBI Taxonomy" id="2512221"/>
    <lineage>
        <taxon>Bacteria</taxon>
        <taxon>Bacillati</taxon>
        <taxon>Actinomycetota</taxon>
        <taxon>Actinomycetes</taxon>
        <taxon>Propionibacteriales</taxon>
        <taxon>Kribbellaceae</taxon>
        <taxon>Kribbella</taxon>
    </lineage>
</organism>
<dbReference type="Proteomes" id="UP000295447">
    <property type="component" value="Unassembled WGS sequence"/>
</dbReference>
<name>A0A4R8A120_9ACTN</name>